<dbReference type="RefSeq" id="WP_125477524.1">
    <property type="nucleotide sequence ID" value="NZ_FCOL02000001.1"/>
</dbReference>
<dbReference type="EMBL" id="FCOL02000001">
    <property type="protein sequence ID" value="SAL11748.1"/>
    <property type="molecule type" value="Genomic_DNA"/>
</dbReference>
<sequence>MTTLTTAAAAMIDAFHRTRIEDEQQVEMWLEETGDCAVALEAIWSEGAHHRGHARIAMERLIGLADRHRVLLTLVPRPLEPKGDGLVDRHTPDAAALEAFYERLGFERSGGEFEGSPVLVRSPR</sequence>
<proteinExistence type="predicted"/>
<comment type="caution">
    <text evidence="1">The sequence shown here is derived from an EMBL/GenBank/DDBJ whole genome shotgun (WGS) entry which is preliminary data.</text>
</comment>
<gene>
    <name evidence="1" type="ORF">AWB67_00127</name>
</gene>
<name>A0A158EW47_9BURK</name>
<organism evidence="1 2">
    <name type="scientific">Caballeronia terrestris</name>
    <dbReference type="NCBI Taxonomy" id="1226301"/>
    <lineage>
        <taxon>Bacteria</taxon>
        <taxon>Pseudomonadati</taxon>
        <taxon>Pseudomonadota</taxon>
        <taxon>Betaproteobacteria</taxon>
        <taxon>Burkholderiales</taxon>
        <taxon>Burkholderiaceae</taxon>
        <taxon>Caballeronia</taxon>
    </lineage>
</organism>
<dbReference type="AlphaFoldDB" id="A0A158EW47"/>
<evidence type="ECO:0000313" key="2">
    <source>
        <dbReference type="Proteomes" id="UP000054925"/>
    </source>
</evidence>
<protein>
    <recommendedName>
        <fullName evidence="3">N-acetyltransferase domain-containing protein</fullName>
    </recommendedName>
</protein>
<evidence type="ECO:0000313" key="1">
    <source>
        <dbReference type="EMBL" id="SAL11748.1"/>
    </source>
</evidence>
<reference evidence="1" key="1">
    <citation type="submission" date="2016-01" db="EMBL/GenBank/DDBJ databases">
        <authorList>
            <person name="Peeters C."/>
        </authorList>
    </citation>
    <scope>NUCLEOTIDE SEQUENCE [LARGE SCALE GENOMIC DNA]</scope>
    <source>
        <strain evidence="1">LMG 22937</strain>
    </source>
</reference>
<keyword evidence="2" id="KW-1185">Reference proteome</keyword>
<dbReference type="OrthoDB" id="9007361at2"/>
<dbReference type="Proteomes" id="UP000054925">
    <property type="component" value="Unassembled WGS sequence"/>
</dbReference>
<accession>A0A158EW47</accession>
<evidence type="ECO:0008006" key="3">
    <source>
        <dbReference type="Google" id="ProtNLM"/>
    </source>
</evidence>